<protein>
    <submittedName>
        <fullName evidence="3">DegV family protein</fullName>
    </submittedName>
    <submittedName>
        <fullName evidence="2">Fatty acid-binding protein DegV</fullName>
    </submittedName>
</protein>
<organism evidence="2 4">
    <name type="scientific">Dehalococcoides mccartyi</name>
    <dbReference type="NCBI Taxonomy" id="61435"/>
    <lineage>
        <taxon>Bacteria</taxon>
        <taxon>Bacillati</taxon>
        <taxon>Chloroflexota</taxon>
        <taxon>Dehalococcoidia</taxon>
        <taxon>Dehalococcoidales</taxon>
        <taxon>Dehalococcoidaceae</taxon>
        <taxon>Dehalococcoides</taxon>
    </lineage>
</organism>
<dbReference type="GeneID" id="3229426"/>
<gene>
    <name evidence="2" type="ORF">DA01_05410</name>
    <name evidence="3" type="ORF">VLL09_06035</name>
</gene>
<dbReference type="GO" id="GO:0008289">
    <property type="term" value="F:lipid binding"/>
    <property type="evidence" value="ECO:0007669"/>
    <property type="project" value="UniProtKB-KW"/>
</dbReference>
<dbReference type="PANTHER" id="PTHR33434">
    <property type="entry name" value="DEGV DOMAIN-CONTAINING PROTEIN DR_1986-RELATED"/>
    <property type="match status" value="1"/>
</dbReference>
<dbReference type="Gene3D" id="3.40.50.10170">
    <property type="match status" value="1"/>
</dbReference>
<dbReference type="Pfam" id="PF02645">
    <property type="entry name" value="DegV"/>
    <property type="match status" value="1"/>
</dbReference>
<dbReference type="EMBL" id="JGYD01000018">
    <property type="protein sequence ID" value="KSV18078.1"/>
    <property type="molecule type" value="Genomic_DNA"/>
</dbReference>
<dbReference type="NCBIfam" id="TIGR00762">
    <property type="entry name" value="DegV"/>
    <property type="match status" value="1"/>
</dbReference>
<dbReference type="PROSITE" id="PS51482">
    <property type="entry name" value="DEGV"/>
    <property type="match status" value="1"/>
</dbReference>
<dbReference type="OrthoDB" id="9780660at2"/>
<proteinExistence type="predicted"/>
<dbReference type="AlphaFoldDB" id="A0A0V8M2T7"/>
<dbReference type="PATRIC" id="fig|61435.5.peg.1069"/>
<evidence type="ECO:0000313" key="2">
    <source>
        <dbReference type="EMBL" id="KSV18078.1"/>
    </source>
</evidence>
<evidence type="ECO:0000313" key="4">
    <source>
        <dbReference type="Proteomes" id="UP000053577"/>
    </source>
</evidence>
<dbReference type="SUPFAM" id="SSF82549">
    <property type="entry name" value="DAK1/DegV-like"/>
    <property type="match status" value="1"/>
</dbReference>
<accession>A0A0V8M2T7</accession>
<dbReference type="InterPro" id="IPR043168">
    <property type="entry name" value="DegV_C"/>
</dbReference>
<evidence type="ECO:0000313" key="3">
    <source>
        <dbReference type="EMBL" id="WRO06946.1"/>
    </source>
</evidence>
<dbReference type="RefSeq" id="WP_010936953.1">
    <property type="nucleotide sequence ID" value="NZ_CP019865.1"/>
</dbReference>
<name>A0A0V8M2T7_9CHLR</name>
<dbReference type="Proteomes" id="UP001327986">
    <property type="component" value="Chromosome"/>
</dbReference>
<sequence>MAVKIVTDSTSDISQKLAAELGITVVPLTVSFDNEHFKDGLSITPDQFFSRLTSQDVFPTTTQPSPGVFLETFEKLCEETDEILVITLSSKLSGTYSSAKNAAEMIHGRCQVEVIDSERVIMGTGLLTIYAAELAKTGLGLKELSQTIRQKMADCHPIMYFDTLTYLHKGGRMGKAQSLVGSLLSIKPILKMEDGIICPLSKVRSRRAGMEYLYKFITAFPKIKYLAVEYATSPEDADELAAKLMEILPKVKIYRSQIGPVVGAYTGANAVAVTVLEDK</sequence>
<dbReference type="EMBL" id="CP141531">
    <property type="protein sequence ID" value="WRO06946.1"/>
    <property type="molecule type" value="Genomic_DNA"/>
</dbReference>
<dbReference type="InterPro" id="IPR050270">
    <property type="entry name" value="DegV_domain_contain"/>
</dbReference>
<reference evidence="3" key="2">
    <citation type="submission" date="2023-12" db="EMBL/GenBank/DDBJ databases">
        <title>Isolation of organohalide respiring bacteria Dehalococcoides mccartyi strain GPTCE1 in groundwater collected near a chemical plant in Suzhou, China.</title>
        <authorList>
            <person name="Liu G."/>
        </authorList>
    </citation>
    <scope>NUCLEOTIDE SEQUENCE</scope>
    <source>
        <strain evidence="3">GPTCE1</strain>
    </source>
</reference>
<reference evidence="2 4" key="1">
    <citation type="journal article" date="2015" name="Sci. Rep.">
        <title>A comparative genomics and reductive dehalogenase gene transcription study of two chloroethene-respiring bacteria, Dehalococcoides mccartyi strains MB and 11a.</title>
        <authorList>
            <person name="Low A."/>
            <person name="Shen Z."/>
            <person name="Cheng D."/>
            <person name="Rogers M.J."/>
            <person name="Lee P.K."/>
            <person name="He J."/>
        </authorList>
    </citation>
    <scope>NUCLEOTIDE SEQUENCE [LARGE SCALE GENOMIC DNA]</scope>
    <source>
        <strain evidence="2 4">MB</strain>
    </source>
</reference>
<evidence type="ECO:0000256" key="1">
    <source>
        <dbReference type="ARBA" id="ARBA00023121"/>
    </source>
</evidence>
<keyword evidence="1" id="KW-0446">Lipid-binding</keyword>
<dbReference type="InterPro" id="IPR003797">
    <property type="entry name" value="DegV"/>
</dbReference>
<dbReference type="Gene3D" id="3.30.1180.10">
    <property type="match status" value="1"/>
</dbReference>
<dbReference type="Proteomes" id="UP000053577">
    <property type="component" value="Unassembled WGS sequence"/>
</dbReference>
<dbReference type="PANTHER" id="PTHR33434:SF2">
    <property type="entry name" value="FATTY ACID-BINDING PROTEIN TM_1468"/>
    <property type="match status" value="1"/>
</dbReference>